<organism evidence="2 3">
    <name type="scientific">Leuconostoc litchii</name>
    <dbReference type="NCBI Taxonomy" id="1981069"/>
    <lineage>
        <taxon>Bacteria</taxon>
        <taxon>Bacillati</taxon>
        <taxon>Bacillota</taxon>
        <taxon>Bacilli</taxon>
        <taxon>Lactobacillales</taxon>
        <taxon>Lactobacillaceae</taxon>
        <taxon>Leuconostoc</taxon>
    </lineage>
</organism>
<feature type="transmembrane region" description="Helical" evidence="1">
    <location>
        <begin position="7"/>
        <end position="28"/>
    </location>
</feature>
<gene>
    <name evidence="2" type="ORF">ESZ47_01560</name>
</gene>
<dbReference type="OrthoDB" id="2330154at2"/>
<evidence type="ECO:0000256" key="1">
    <source>
        <dbReference type="SAM" id="Phobius"/>
    </source>
</evidence>
<comment type="caution">
    <text evidence="2">The sequence shown here is derived from an EMBL/GenBank/DDBJ whole genome shotgun (WGS) entry which is preliminary data.</text>
</comment>
<keyword evidence="1" id="KW-0812">Transmembrane</keyword>
<keyword evidence="1" id="KW-0472">Membrane</keyword>
<protein>
    <submittedName>
        <fullName evidence="2">Uncharacterized protein</fullName>
    </submittedName>
</protein>
<dbReference type="EMBL" id="SDGY01000001">
    <property type="protein sequence ID" value="TYC46855.1"/>
    <property type="molecule type" value="Genomic_DNA"/>
</dbReference>
<sequence>MNKKWFWLLMVVLGVVIFVGGPLFVQYTHWPQGTTGHGDWLSFWGSYLGVIPSGLIAYFVVKIQIDAERHNEHLKRNEDLYIQDLREIHELINEIRLTIVMMTTVFEDLKNDIGDAEYFAKTYIAISEKNKHQLRYNEYFNNALETLPKGSSSSMVNEIKDMIKSLERLEVNTEFYLNKIKKGENNKNHDTEYKEYFINDFRMLGIKYEMVARLIKKEISKYYIVNEHI</sequence>
<feature type="transmembrane region" description="Helical" evidence="1">
    <location>
        <begin position="40"/>
        <end position="61"/>
    </location>
</feature>
<proteinExistence type="predicted"/>
<name>A0A6P2CLI3_9LACO</name>
<evidence type="ECO:0000313" key="3">
    <source>
        <dbReference type="Proteomes" id="UP000442244"/>
    </source>
</evidence>
<accession>A0A6P2CLI3</accession>
<dbReference type="Proteomes" id="UP000442244">
    <property type="component" value="Unassembled WGS sequence"/>
</dbReference>
<evidence type="ECO:0000313" key="2">
    <source>
        <dbReference type="EMBL" id="TYC46855.1"/>
    </source>
</evidence>
<keyword evidence="3" id="KW-1185">Reference proteome</keyword>
<reference evidence="2 3" key="1">
    <citation type="submission" date="2019-01" db="EMBL/GenBank/DDBJ databases">
        <title>Leuconostoc litchii sp. nov., a novel lactic acid bacterium isolated from lychee.</title>
        <authorList>
            <person name="Wang L.-T."/>
        </authorList>
    </citation>
    <scope>NUCLEOTIDE SEQUENCE [LARGE SCALE GENOMIC DNA]</scope>
    <source>
        <strain evidence="2 3">MB7</strain>
    </source>
</reference>
<keyword evidence="1" id="KW-1133">Transmembrane helix</keyword>
<dbReference type="AlphaFoldDB" id="A0A6P2CLI3"/>
<dbReference type="RefSeq" id="WP_148604147.1">
    <property type="nucleotide sequence ID" value="NZ_BSUV01000001.1"/>
</dbReference>